<dbReference type="AlphaFoldDB" id="A0A0G4E8K3"/>
<name>A0A0G4E8K3_VITBC</name>
<gene>
    <name evidence="1" type="ORF">Vbra_10829</name>
</gene>
<proteinExistence type="predicted"/>
<protein>
    <submittedName>
        <fullName evidence="1">Uncharacterized protein</fullName>
    </submittedName>
</protein>
<dbReference type="PhylomeDB" id="A0A0G4E8K3"/>
<dbReference type="Pfam" id="PF13489">
    <property type="entry name" value="Methyltransf_23"/>
    <property type="match status" value="1"/>
</dbReference>
<dbReference type="OrthoDB" id="5946569at2759"/>
<dbReference type="GO" id="GO:0032259">
    <property type="term" value="P:methylation"/>
    <property type="evidence" value="ECO:0007669"/>
    <property type="project" value="UniProtKB-KW"/>
</dbReference>
<sequence>MGGKKGGNECQSSLYQKTASWQYQQGINFVKQLALTDADRCLDFGCGTGDITAYMASLAGEVVGLDPDERRLQVARLCHPEVTFVQGRDADVPEGPFSVVFSNYVIQWVTDHDILLVLKRLYQVLKPGGRLALQTTERLPDTIVAATALLPPSDRDAIHADFYWRDADTLRTLGEAVGFETLSLSRKDGMHAYDTLENFFVWWEATTHGVFAVDHIGDEQLQRFAAEWVQADGSVQVVEPNFALVLSKPGGEKGA</sequence>
<dbReference type="CDD" id="cd02440">
    <property type="entry name" value="AdoMet_MTases"/>
    <property type="match status" value="1"/>
</dbReference>
<dbReference type="VEuPathDB" id="CryptoDB:Vbra_10829"/>
<reference evidence="1 2" key="1">
    <citation type="submission" date="2014-11" db="EMBL/GenBank/DDBJ databases">
        <authorList>
            <person name="Zhu J."/>
            <person name="Qi W."/>
            <person name="Song R."/>
        </authorList>
    </citation>
    <scope>NUCLEOTIDE SEQUENCE [LARGE SCALE GENOMIC DNA]</scope>
</reference>
<dbReference type="EMBL" id="CDMY01000013">
    <property type="protein sequence ID" value="CEL91677.1"/>
    <property type="molecule type" value="Genomic_DNA"/>
</dbReference>
<dbReference type="InterPro" id="IPR029063">
    <property type="entry name" value="SAM-dependent_MTases_sf"/>
</dbReference>
<organism evidence="1 2">
    <name type="scientific">Vitrella brassicaformis (strain CCMP3155)</name>
    <dbReference type="NCBI Taxonomy" id="1169540"/>
    <lineage>
        <taxon>Eukaryota</taxon>
        <taxon>Sar</taxon>
        <taxon>Alveolata</taxon>
        <taxon>Colpodellida</taxon>
        <taxon>Vitrellaceae</taxon>
        <taxon>Vitrella</taxon>
    </lineage>
</organism>
<dbReference type="InParanoid" id="A0A0G4E8K3"/>
<evidence type="ECO:0000313" key="1">
    <source>
        <dbReference type="EMBL" id="CEL91677.1"/>
    </source>
</evidence>
<dbReference type="STRING" id="1169540.A0A0G4E8K3"/>
<keyword evidence="2" id="KW-1185">Reference proteome</keyword>
<dbReference type="PANTHER" id="PTHR43861:SF1">
    <property type="entry name" value="TRANS-ACONITATE 2-METHYLTRANSFERASE"/>
    <property type="match status" value="1"/>
</dbReference>
<dbReference type="SUPFAM" id="SSF53335">
    <property type="entry name" value="S-adenosyl-L-methionine-dependent methyltransferases"/>
    <property type="match status" value="1"/>
</dbReference>
<accession>A0A0G4E8K3</accession>
<dbReference type="PANTHER" id="PTHR43861">
    <property type="entry name" value="TRANS-ACONITATE 2-METHYLTRANSFERASE-RELATED"/>
    <property type="match status" value="1"/>
</dbReference>
<dbReference type="GO" id="GO:0008168">
    <property type="term" value="F:methyltransferase activity"/>
    <property type="evidence" value="ECO:0007669"/>
    <property type="project" value="UniProtKB-KW"/>
</dbReference>
<evidence type="ECO:0000313" key="2">
    <source>
        <dbReference type="Proteomes" id="UP000041254"/>
    </source>
</evidence>
<dbReference type="Gene3D" id="3.40.50.150">
    <property type="entry name" value="Vaccinia Virus protein VP39"/>
    <property type="match status" value="1"/>
</dbReference>
<dbReference type="Proteomes" id="UP000041254">
    <property type="component" value="Unassembled WGS sequence"/>
</dbReference>